<feature type="region of interest" description="Disordered" evidence="1">
    <location>
        <begin position="1"/>
        <end position="29"/>
    </location>
</feature>
<reference evidence="2" key="1">
    <citation type="submission" date="2017-12" db="EMBL/GenBank/DDBJ databases">
        <title>Sequencing the genomes of 1000 Actinobacteria strains.</title>
        <authorList>
            <person name="Klenk H.-P."/>
        </authorList>
    </citation>
    <scope>NUCLEOTIDE SEQUENCE [LARGE SCALE GENOMIC DNA]</scope>
    <source>
        <strain evidence="2">DSM 44228</strain>
    </source>
</reference>
<evidence type="ECO:0000313" key="3">
    <source>
        <dbReference type="Proteomes" id="UP000233786"/>
    </source>
</evidence>
<gene>
    <name evidence="2" type="ORF">A8926_3278</name>
</gene>
<dbReference type="RefSeq" id="WP_010313807.1">
    <property type="nucleotide sequence ID" value="NZ_CP061007.1"/>
</dbReference>
<dbReference type="InterPro" id="IPR013785">
    <property type="entry name" value="Aldolase_TIM"/>
</dbReference>
<name>A0A2N3XY36_SACSN</name>
<dbReference type="SUPFAM" id="SSF51569">
    <property type="entry name" value="Aldolase"/>
    <property type="match status" value="1"/>
</dbReference>
<protein>
    <submittedName>
        <fullName evidence="2">Uncharacterized protein DUF993</fullName>
    </submittedName>
</protein>
<proteinExistence type="predicted"/>
<dbReference type="STRING" id="994479.GCA_000194155_06727"/>
<dbReference type="AlphaFoldDB" id="A0A2N3XY36"/>
<dbReference type="EMBL" id="PJNB01000001">
    <property type="protein sequence ID" value="PKW15549.1"/>
    <property type="molecule type" value="Genomic_DNA"/>
</dbReference>
<comment type="caution">
    <text evidence="2">The sequence shown here is derived from an EMBL/GenBank/DDBJ whole genome shotgun (WGS) entry which is preliminary data.</text>
</comment>
<organism evidence="2 3">
    <name type="scientific">Saccharopolyspora spinosa</name>
    <dbReference type="NCBI Taxonomy" id="60894"/>
    <lineage>
        <taxon>Bacteria</taxon>
        <taxon>Bacillati</taxon>
        <taxon>Actinomycetota</taxon>
        <taxon>Actinomycetes</taxon>
        <taxon>Pseudonocardiales</taxon>
        <taxon>Pseudonocardiaceae</taxon>
        <taxon>Saccharopolyspora</taxon>
    </lineage>
</organism>
<dbReference type="InterPro" id="IPR009334">
    <property type="entry name" value="DUF993"/>
</dbReference>
<evidence type="ECO:0000256" key="1">
    <source>
        <dbReference type="SAM" id="MobiDB-lite"/>
    </source>
</evidence>
<dbReference type="Gene3D" id="3.20.20.70">
    <property type="entry name" value="Aldolase class I"/>
    <property type="match status" value="1"/>
</dbReference>
<dbReference type="Proteomes" id="UP000233786">
    <property type="component" value="Unassembled WGS sequence"/>
</dbReference>
<sequence>MTAAAGTIRLPRPDGSSVEVKLSSPAGHPHMAARATSRRVYAAVHVVADPWSVSADAEGAIDWDATLAVRTRMWRLGLGVAEGMDTAQRGGGLGWADARTLIDRTLAASAEVGGDTVVGITTDQLPPGPATTSALVEAYLEQLSFVEERGGSAVVMASRQLAAGASRPEDYLAVYDAVLGAATRPVVLHWLGEMFDPALRGYWGTTDPGQAADTVLDLLTRHAPRVAGIKMSLLDAAAERALRARLPEGVRMFTGDDFHYVSLMAPDVQDGRHSDALLGAFAAVPRYAAAALHRLDAGDVAGFRDILGPTQDLARLVFEAPTRFYKAGVVWLSYLDGQQPHFRMIGGLEAGRSLAHLMRVWEAANAIGYFDEPEAAARRLLDVLHGHGLVAA</sequence>
<evidence type="ECO:0000313" key="2">
    <source>
        <dbReference type="EMBL" id="PKW15549.1"/>
    </source>
</evidence>
<keyword evidence="3" id="KW-1185">Reference proteome</keyword>
<accession>A0A2N3XY36</accession>
<dbReference type="Pfam" id="PF06187">
    <property type="entry name" value="DUF993"/>
    <property type="match status" value="1"/>
</dbReference>